<dbReference type="InterPro" id="IPR001888">
    <property type="entry name" value="Transposase_1"/>
</dbReference>
<accession>A0A7T8H2K8</accession>
<dbReference type="PANTHER" id="PTHR46060:SF1">
    <property type="entry name" value="MARINER MOS1 TRANSPOSASE-LIKE PROTEIN"/>
    <property type="match status" value="1"/>
</dbReference>
<name>A0A7T8H2K8_CALRO</name>
<dbReference type="OrthoDB" id="6377111at2759"/>
<dbReference type="InterPro" id="IPR052709">
    <property type="entry name" value="Transposase-MT_Hybrid"/>
</dbReference>
<dbReference type="AlphaFoldDB" id="A0A7T8H2K8"/>
<sequence>MGKNTVQTKAWLEKCYPDSAPSKTTIKRWFTNFKSGRTNTDDAERPGRPNEVVFPENVEKTLKIIMDNRKVKLQEIADTLKLSKGSVFTIIHEYLNMKKLFSKWVPRLLTPEQKQQRVDDSRSCLGVFTQNKKEFFRRYITMDETWIHHYTPESKRQSAEWCVDGESRPKRPKIQMSARKVMASVFWDCRGIIFIDFLEHGKTINSDYYIGLMDRLKAEIAVKRLHLKKKKVLFHQDNAPCHKSLKTTAKLIELGFELLPHPPYSPDLAPSDYWLFAELKKVLRGRKFRSDNDVIAETEEYFEGLEKSFFAGGIEKLEKRWNKCIDLKGDYIEE</sequence>
<dbReference type="PANTHER" id="PTHR46060">
    <property type="entry name" value="MARINER MOS1 TRANSPOSASE-LIKE PROTEIN"/>
    <property type="match status" value="1"/>
</dbReference>
<evidence type="ECO:0000313" key="1">
    <source>
        <dbReference type="EMBL" id="QQP41991.1"/>
    </source>
</evidence>
<protein>
    <submittedName>
        <fullName evidence="1">DD34D transposase</fullName>
    </submittedName>
</protein>
<dbReference type="GO" id="GO:0003676">
    <property type="term" value="F:nucleic acid binding"/>
    <property type="evidence" value="ECO:0007669"/>
    <property type="project" value="InterPro"/>
</dbReference>
<dbReference type="Proteomes" id="UP000595437">
    <property type="component" value="Chromosome 11"/>
</dbReference>
<dbReference type="Gene3D" id="3.30.420.10">
    <property type="entry name" value="Ribonuclease H-like superfamily/Ribonuclease H"/>
    <property type="match status" value="1"/>
</dbReference>
<dbReference type="EMBL" id="CP045900">
    <property type="protein sequence ID" value="QQP41991.1"/>
    <property type="molecule type" value="Genomic_DNA"/>
</dbReference>
<reference evidence="2" key="1">
    <citation type="submission" date="2021-01" db="EMBL/GenBank/DDBJ databases">
        <title>Caligus Genome Assembly.</title>
        <authorList>
            <person name="Gallardo-Escarate C."/>
        </authorList>
    </citation>
    <scope>NUCLEOTIDE SEQUENCE [LARGE SCALE GENOMIC DNA]</scope>
</reference>
<proteinExistence type="predicted"/>
<gene>
    <name evidence="1" type="ORF">FKW44_016520</name>
</gene>
<organism evidence="1 2">
    <name type="scientific">Caligus rogercresseyi</name>
    <name type="common">Sea louse</name>
    <dbReference type="NCBI Taxonomy" id="217165"/>
    <lineage>
        <taxon>Eukaryota</taxon>
        <taxon>Metazoa</taxon>
        <taxon>Ecdysozoa</taxon>
        <taxon>Arthropoda</taxon>
        <taxon>Crustacea</taxon>
        <taxon>Multicrustacea</taxon>
        <taxon>Hexanauplia</taxon>
        <taxon>Copepoda</taxon>
        <taxon>Siphonostomatoida</taxon>
        <taxon>Caligidae</taxon>
        <taxon>Caligus</taxon>
    </lineage>
</organism>
<evidence type="ECO:0000313" key="2">
    <source>
        <dbReference type="Proteomes" id="UP000595437"/>
    </source>
</evidence>
<keyword evidence="2" id="KW-1185">Reference proteome</keyword>
<dbReference type="Pfam" id="PF01359">
    <property type="entry name" value="Transposase_1"/>
    <property type="match status" value="1"/>
</dbReference>
<dbReference type="InterPro" id="IPR036397">
    <property type="entry name" value="RNaseH_sf"/>
</dbReference>